<dbReference type="Pfam" id="PF00628">
    <property type="entry name" value="PHD"/>
    <property type="match status" value="1"/>
</dbReference>
<dbReference type="Gene3D" id="3.30.40.10">
    <property type="entry name" value="Zinc/RING finger domain, C3HC4 (zinc finger)"/>
    <property type="match status" value="1"/>
</dbReference>
<feature type="region of interest" description="Disordered" evidence="5">
    <location>
        <begin position="274"/>
        <end position="297"/>
    </location>
</feature>
<keyword evidence="1" id="KW-0479">Metal-binding</keyword>
<evidence type="ECO:0000256" key="3">
    <source>
        <dbReference type="ARBA" id="ARBA00022833"/>
    </source>
</evidence>
<dbReference type="AlphaFoldDB" id="A0A812XTG9"/>
<sequence>MALAVRASQPLGLRPAEQLECAAPAETLCLRENAEEEAKENWQYQNLLSVASSQLQRLEQHGALRKSPGYDLSDPWLVAGSEADGAKSGKSREFARLSVPGMPCQLVGEVARIVAYLGPAGATSSKPSPAQACDVRLPEGTVATYPRSRLLPLPTRPALQGDWALAVDLRGALEHFNGFRCVCGIGARTASKEQGFWVMFEPKEAGARPHLELLPKANLVALAGPSPGSCQTPWEARLASIAPQAFAQLAQEDLEDEAAAEAQRASRLQALCDGDEEDDDQSMDLEDSDQEDEDEEKLEVAAGRVVRLAASGCLGVVEKMDNTWAAVKLCQGPGSKVEKCAVATLKALSEDQAIQEAVCSVCGVAPPEAKLLICENFAKSCSSTTHIHCLSPPLKKVPEGDWYCSSCSSFKATAKGPSKSSVSEPAPKAKGKAKAAPSAKVTAKAKAKAKVLSKAKSGKSKHG</sequence>
<keyword evidence="2 4" id="KW-0863">Zinc-finger</keyword>
<dbReference type="Proteomes" id="UP000649617">
    <property type="component" value="Unassembled WGS sequence"/>
</dbReference>
<dbReference type="OrthoDB" id="432829at2759"/>
<reference evidence="7" key="1">
    <citation type="submission" date="2021-02" db="EMBL/GenBank/DDBJ databases">
        <authorList>
            <person name="Dougan E. K."/>
            <person name="Rhodes N."/>
            <person name="Thang M."/>
            <person name="Chan C."/>
        </authorList>
    </citation>
    <scope>NUCLEOTIDE SEQUENCE</scope>
</reference>
<dbReference type="GO" id="GO:0008270">
    <property type="term" value="F:zinc ion binding"/>
    <property type="evidence" value="ECO:0007669"/>
    <property type="project" value="UniProtKB-KW"/>
</dbReference>
<comment type="caution">
    <text evidence="7">The sequence shown here is derived from an EMBL/GenBank/DDBJ whole genome shotgun (WGS) entry which is preliminary data.</text>
</comment>
<evidence type="ECO:0000256" key="1">
    <source>
        <dbReference type="ARBA" id="ARBA00022723"/>
    </source>
</evidence>
<dbReference type="InterPro" id="IPR001965">
    <property type="entry name" value="Znf_PHD"/>
</dbReference>
<evidence type="ECO:0000313" key="8">
    <source>
        <dbReference type="Proteomes" id="UP000649617"/>
    </source>
</evidence>
<name>A0A812XTG9_SYMPI</name>
<dbReference type="InterPro" id="IPR011011">
    <property type="entry name" value="Znf_FYVE_PHD"/>
</dbReference>
<dbReference type="SMART" id="SM00249">
    <property type="entry name" value="PHD"/>
    <property type="match status" value="1"/>
</dbReference>
<dbReference type="SUPFAM" id="SSF57903">
    <property type="entry name" value="FYVE/PHD zinc finger"/>
    <property type="match status" value="1"/>
</dbReference>
<evidence type="ECO:0000259" key="6">
    <source>
        <dbReference type="PROSITE" id="PS50016"/>
    </source>
</evidence>
<dbReference type="PANTHER" id="PTHR47181:SF2">
    <property type="entry name" value="BRCA1 C TERMINUS DOMAIN CONTAINING PROTEIN, EXPRESSED"/>
    <property type="match status" value="1"/>
</dbReference>
<keyword evidence="8" id="KW-1185">Reference proteome</keyword>
<dbReference type="InterPro" id="IPR019787">
    <property type="entry name" value="Znf_PHD-finger"/>
</dbReference>
<evidence type="ECO:0000256" key="4">
    <source>
        <dbReference type="PROSITE-ProRule" id="PRU00146"/>
    </source>
</evidence>
<dbReference type="PROSITE" id="PS50016">
    <property type="entry name" value="ZF_PHD_2"/>
    <property type="match status" value="1"/>
</dbReference>
<dbReference type="PANTHER" id="PTHR47181">
    <property type="entry name" value="BRCA1 C TERMINUS DOMAIN CONTAINING PROTEIN, EXPRESSED"/>
    <property type="match status" value="1"/>
</dbReference>
<feature type="domain" description="PHD-type" evidence="6">
    <location>
        <begin position="356"/>
        <end position="410"/>
    </location>
</feature>
<dbReference type="EMBL" id="CAJNIZ010046637">
    <property type="protein sequence ID" value="CAE7752832.1"/>
    <property type="molecule type" value="Genomic_DNA"/>
</dbReference>
<feature type="region of interest" description="Disordered" evidence="5">
    <location>
        <begin position="411"/>
        <end position="444"/>
    </location>
</feature>
<organism evidence="7 8">
    <name type="scientific">Symbiodinium pilosum</name>
    <name type="common">Dinoflagellate</name>
    <dbReference type="NCBI Taxonomy" id="2952"/>
    <lineage>
        <taxon>Eukaryota</taxon>
        <taxon>Sar</taxon>
        <taxon>Alveolata</taxon>
        <taxon>Dinophyceae</taxon>
        <taxon>Suessiales</taxon>
        <taxon>Symbiodiniaceae</taxon>
        <taxon>Symbiodinium</taxon>
    </lineage>
</organism>
<dbReference type="InterPro" id="IPR013083">
    <property type="entry name" value="Znf_RING/FYVE/PHD"/>
</dbReference>
<accession>A0A812XTG9</accession>
<keyword evidence="3" id="KW-0862">Zinc</keyword>
<evidence type="ECO:0000256" key="5">
    <source>
        <dbReference type="SAM" id="MobiDB-lite"/>
    </source>
</evidence>
<dbReference type="InterPro" id="IPR044254">
    <property type="entry name" value="At4g02110-like"/>
</dbReference>
<evidence type="ECO:0000256" key="2">
    <source>
        <dbReference type="ARBA" id="ARBA00022771"/>
    </source>
</evidence>
<gene>
    <name evidence="7" type="primary">MBD9</name>
    <name evidence="7" type="ORF">SPIL2461_LOCUS21822</name>
</gene>
<protein>
    <submittedName>
        <fullName evidence="7">MBD9 protein</fullName>
    </submittedName>
</protein>
<proteinExistence type="predicted"/>
<evidence type="ECO:0000313" key="7">
    <source>
        <dbReference type="EMBL" id="CAE7752832.1"/>
    </source>
</evidence>